<dbReference type="Proteomes" id="UP000315677">
    <property type="component" value="Unassembled WGS sequence"/>
</dbReference>
<evidence type="ECO:0000313" key="2">
    <source>
        <dbReference type="Proteomes" id="UP000315677"/>
    </source>
</evidence>
<reference evidence="1 2" key="1">
    <citation type="submission" date="2019-06" db="EMBL/GenBank/DDBJ databases">
        <title>Sequencing the genomes of 1000 actinobacteria strains.</title>
        <authorList>
            <person name="Klenk H.-P."/>
        </authorList>
    </citation>
    <scope>NUCLEOTIDE SEQUENCE [LARGE SCALE GENOMIC DNA]</scope>
    <source>
        <strain evidence="1 2">DSM 45301</strain>
    </source>
</reference>
<accession>A0A543E2M8</accession>
<protein>
    <recommendedName>
        <fullName evidence="3">Sensory transduction regulator</fullName>
    </recommendedName>
</protein>
<dbReference type="AlphaFoldDB" id="A0A543E2M8"/>
<dbReference type="OrthoDB" id="3575438at2"/>
<organism evidence="1 2">
    <name type="scientific">Pseudonocardia kunmingensis</name>
    <dbReference type="NCBI Taxonomy" id="630975"/>
    <lineage>
        <taxon>Bacteria</taxon>
        <taxon>Bacillati</taxon>
        <taxon>Actinomycetota</taxon>
        <taxon>Actinomycetes</taxon>
        <taxon>Pseudonocardiales</taxon>
        <taxon>Pseudonocardiaceae</taxon>
        <taxon>Pseudonocardia</taxon>
    </lineage>
</organism>
<keyword evidence="2" id="KW-1185">Reference proteome</keyword>
<dbReference type="RefSeq" id="WP_142052245.1">
    <property type="nucleotide sequence ID" value="NZ_VFPA01000001.1"/>
</dbReference>
<name>A0A543E2M8_9PSEU</name>
<evidence type="ECO:0008006" key="3">
    <source>
        <dbReference type="Google" id="ProtNLM"/>
    </source>
</evidence>
<gene>
    <name evidence="1" type="ORF">FB558_2636</name>
</gene>
<dbReference type="EMBL" id="VFPA01000001">
    <property type="protein sequence ID" value="TQM15842.1"/>
    <property type="molecule type" value="Genomic_DNA"/>
</dbReference>
<comment type="caution">
    <text evidence="1">The sequence shown here is derived from an EMBL/GenBank/DDBJ whole genome shotgun (WGS) entry which is preliminary data.</text>
</comment>
<sequence>MAEWDDLVAFVRVRYEIMRQVGGELWFRLPTRDDRTQIVAVRPVTGEDDHPWAQITSPVGRAADIDLARMLELAGECVAGGAVAVDGLVLFRHSIPLGDTALDGFDRSFRLVVEVADRLEHELTGSDEH</sequence>
<evidence type="ECO:0000313" key="1">
    <source>
        <dbReference type="EMBL" id="TQM15842.1"/>
    </source>
</evidence>
<proteinExistence type="predicted"/>